<feature type="signal peptide" evidence="5">
    <location>
        <begin position="1"/>
        <end position="30"/>
    </location>
</feature>
<accession>A0A7J6FIR5</accession>
<dbReference type="CDD" id="cd00028">
    <property type="entry name" value="B_lectin"/>
    <property type="match status" value="1"/>
</dbReference>
<dbReference type="SUPFAM" id="SSF51110">
    <property type="entry name" value="alpha-D-mannose-specific plant lectins"/>
    <property type="match status" value="1"/>
</dbReference>
<dbReference type="Gene3D" id="1.10.510.10">
    <property type="entry name" value="Transferase(Phosphotransferase) domain 1"/>
    <property type="match status" value="1"/>
</dbReference>
<keyword evidence="2" id="KW-1015">Disulfide bond</keyword>
<dbReference type="InterPro" id="IPR000858">
    <property type="entry name" value="S_locus_glycoprot_dom"/>
</dbReference>
<feature type="transmembrane region" description="Helical" evidence="4">
    <location>
        <begin position="435"/>
        <end position="456"/>
    </location>
</feature>
<dbReference type="GO" id="GO:0048544">
    <property type="term" value="P:recognition of pollen"/>
    <property type="evidence" value="ECO:0007669"/>
    <property type="project" value="InterPro"/>
</dbReference>
<dbReference type="EMBL" id="JAATIQ010000204">
    <property type="protein sequence ID" value="KAF4370508.1"/>
    <property type="molecule type" value="Genomic_DNA"/>
</dbReference>
<dbReference type="PANTHER" id="PTHR32444:SF128">
    <property type="entry name" value="CURCULIN-LIKE (MANNOSE-BINDING) LECTIN FAMILY PROTEIN"/>
    <property type="match status" value="1"/>
</dbReference>
<dbReference type="PROSITE" id="PS50927">
    <property type="entry name" value="BULB_LECTIN"/>
    <property type="match status" value="1"/>
</dbReference>
<dbReference type="Pfam" id="PF01453">
    <property type="entry name" value="B_lectin"/>
    <property type="match status" value="1"/>
</dbReference>
<dbReference type="CDD" id="cd01098">
    <property type="entry name" value="PAN_AP_plant"/>
    <property type="match status" value="1"/>
</dbReference>
<evidence type="ECO:0000313" key="8">
    <source>
        <dbReference type="EMBL" id="KAF4370508.1"/>
    </source>
</evidence>
<dbReference type="SMART" id="SM00108">
    <property type="entry name" value="B_lectin"/>
    <property type="match status" value="1"/>
</dbReference>
<evidence type="ECO:0000256" key="5">
    <source>
        <dbReference type="SAM" id="SignalP"/>
    </source>
</evidence>
<keyword evidence="4" id="KW-0472">Membrane</keyword>
<dbReference type="Proteomes" id="UP000583929">
    <property type="component" value="Unassembled WGS sequence"/>
</dbReference>
<dbReference type="Gene3D" id="2.90.10.30">
    <property type="match status" value="1"/>
</dbReference>
<name>A0A7J6FIR5_CANSA</name>
<comment type="caution">
    <text evidence="8">The sequence shown here is derived from an EMBL/GenBank/DDBJ whole genome shotgun (WGS) entry which is preliminary data.</text>
</comment>
<organism evidence="8 9">
    <name type="scientific">Cannabis sativa</name>
    <name type="common">Hemp</name>
    <name type="synonym">Marijuana</name>
    <dbReference type="NCBI Taxonomy" id="3483"/>
    <lineage>
        <taxon>Eukaryota</taxon>
        <taxon>Viridiplantae</taxon>
        <taxon>Streptophyta</taxon>
        <taxon>Embryophyta</taxon>
        <taxon>Tracheophyta</taxon>
        <taxon>Spermatophyta</taxon>
        <taxon>Magnoliopsida</taxon>
        <taxon>eudicotyledons</taxon>
        <taxon>Gunneridae</taxon>
        <taxon>Pentapetalae</taxon>
        <taxon>rosids</taxon>
        <taxon>fabids</taxon>
        <taxon>Rosales</taxon>
        <taxon>Cannabaceae</taxon>
        <taxon>Cannabis</taxon>
    </lineage>
</organism>
<feature type="domain" description="Bulb-type lectin" evidence="6">
    <location>
        <begin position="31"/>
        <end position="155"/>
    </location>
</feature>
<evidence type="ECO:0000259" key="7">
    <source>
        <dbReference type="PROSITE" id="PS50948"/>
    </source>
</evidence>
<evidence type="ECO:0000313" key="9">
    <source>
        <dbReference type="Proteomes" id="UP000583929"/>
    </source>
</evidence>
<dbReference type="Pfam" id="PF00954">
    <property type="entry name" value="S_locus_glycop"/>
    <property type="match status" value="1"/>
</dbReference>
<keyword evidence="4" id="KW-0812">Transmembrane</keyword>
<dbReference type="PANTHER" id="PTHR32444">
    <property type="entry name" value="BULB-TYPE LECTIN DOMAIN-CONTAINING PROTEIN"/>
    <property type="match status" value="1"/>
</dbReference>
<dbReference type="AlphaFoldDB" id="A0A7J6FIR5"/>
<gene>
    <name evidence="8" type="ORF">G4B88_021687</name>
</gene>
<dbReference type="InterPro" id="IPR003609">
    <property type="entry name" value="Pan_app"/>
</dbReference>
<reference evidence="8 9" key="1">
    <citation type="journal article" date="2020" name="bioRxiv">
        <title>Sequence and annotation of 42 cannabis genomes reveals extensive copy number variation in cannabinoid synthesis and pathogen resistance genes.</title>
        <authorList>
            <person name="Mckernan K.J."/>
            <person name="Helbert Y."/>
            <person name="Kane L.T."/>
            <person name="Ebling H."/>
            <person name="Zhang L."/>
            <person name="Liu B."/>
            <person name="Eaton Z."/>
            <person name="Mclaughlin S."/>
            <person name="Kingan S."/>
            <person name="Baybayan P."/>
            <person name="Concepcion G."/>
            <person name="Jordan M."/>
            <person name="Riva A."/>
            <person name="Barbazuk W."/>
            <person name="Harkins T."/>
        </authorList>
    </citation>
    <scope>NUCLEOTIDE SEQUENCE [LARGE SCALE GENOMIC DNA]</scope>
    <source>
        <strain evidence="9">cv. Jamaican Lion 4</strain>
        <tissue evidence="8">Leaf</tissue>
    </source>
</reference>
<protein>
    <submittedName>
        <fullName evidence="8">Uncharacterized protein</fullName>
    </submittedName>
</protein>
<dbReference type="InterPro" id="IPR036426">
    <property type="entry name" value="Bulb-type_lectin_dom_sf"/>
</dbReference>
<feature type="chain" id="PRO_5029787897" evidence="5">
    <location>
        <begin position="31"/>
        <end position="593"/>
    </location>
</feature>
<keyword evidence="9" id="KW-1185">Reference proteome</keyword>
<sequence length="593" mass="66427">MKRRWKSNHLFLLPCFVLLWLFNVHLPSHAADTLTAGEIMRDWQFLESPNKIFRLLFFVPTLSNKRYLGIQHMLYPFDAKFVWVANREKPLMDTSGYVNINIEGNLVMNSNNTTSFIINSSKPATSSSNTSLKLLDSGNLVLKAGEEIVWQSFDYPSDTILPGMKFGLFDLKLKEPRNISFNSWQGIGSPYGGAFTLGVDPNNTQQLMIWQRGLPYWRSGNWNGKNFSYFPNSYYDDTNNIFKFDYISNEKESYFTYTTLTPYNNSYIEMNSTGGVSFYIAKPDAASISYGSACNDMSFGSKGCIKQNHTACSSGEDYFYMPRSGHMDSWDYPEDFSLLGLDDCRAICSKNCKCTAYMSATPDGTGCSFSYGKYVAESFWETFYVRDSAYDAVDDTTKNATRVAPKKSEKKFKRNTPAPILKGGTPRKRKNKNMIVIPLVSIAVLTLACSVGYIIWKKFYSKGKGGSNGKQVCGDTEKYIHELGTSMAAIDKGYAWNLWKDGQSIELLLDAALAETCSTTELKRCVQIALLCVQESASDRPAMSEIVSMIGNDVGILPGPKQPGFYSNYSDTTESTILTYNSISADTTLTNTS</sequence>
<evidence type="ECO:0000256" key="4">
    <source>
        <dbReference type="SAM" id="Phobius"/>
    </source>
</evidence>
<evidence type="ECO:0000256" key="2">
    <source>
        <dbReference type="ARBA" id="ARBA00023157"/>
    </source>
</evidence>
<keyword evidence="4" id="KW-1133">Transmembrane helix</keyword>
<evidence type="ECO:0000259" key="6">
    <source>
        <dbReference type="PROSITE" id="PS50927"/>
    </source>
</evidence>
<feature type="domain" description="Apple" evidence="7">
    <location>
        <begin position="312"/>
        <end position="397"/>
    </location>
</feature>
<keyword evidence="1 5" id="KW-0732">Signal</keyword>
<dbReference type="PROSITE" id="PS50948">
    <property type="entry name" value="PAN"/>
    <property type="match status" value="1"/>
</dbReference>
<dbReference type="Pfam" id="PF08276">
    <property type="entry name" value="PAN_2"/>
    <property type="match status" value="1"/>
</dbReference>
<evidence type="ECO:0000256" key="1">
    <source>
        <dbReference type="ARBA" id="ARBA00022729"/>
    </source>
</evidence>
<keyword evidence="3" id="KW-0325">Glycoprotein</keyword>
<proteinExistence type="predicted"/>
<evidence type="ECO:0000256" key="3">
    <source>
        <dbReference type="ARBA" id="ARBA00023180"/>
    </source>
</evidence>
<dbReference type="InterPro" id="IPR001480">
    <property type="entry name" value="Bulb-type_lectin_dom"/>
</dbReference>